<keyword evidence="2" id="KW-0695">RNA-directed DNA polymerase</keyword>
<dbReference type="GO" id="GO:0003964">
    <property type="term" value="F:RNA-directed DNA polymerase activity"/>
    <property type="evidence" value="ECO:0007669"/>
    <property type="project" value="UniProtKB-KW"/>
</dbReference>
<proteinExistence type="predicted"/>
<dbReference type="PROSITE" id="PS50878">
    <property type="entry name" value="RT_POL"/>
    <property type="match status" value="1"/>
</dbReference>
<dbReference type="PANTHER" id="PTHR36688">
    <property type="entry name" value="ENDO/EXONUCLEASE/PHOSPHATASE DOMAIN-CONTAINING PROTEIN"/>
    <property type="match status" value="1"/>
</dbReference>
<keyword evidence="2" id="KW-0548">Nucleotidyltransferase</keyword>
<dbReference type="CDD" id="cd01650">
    <property type="entry name" value="RT_nLTR_like"/>
    <property type="match status" value="1"/>
</dbReference>
<dbReference type="Pfam" id="PF00078">
    <property type="entry name" value="RVT_1"/>
    <property type="match status" value="1"/>
</dbReference>
<dbReference type="OrthoDB" id="6630711at2759"/>
<evidence type="ECO:0000259" key="1">
    <source>
        <dbReference type="PROSITE" id="PS50878"/>
    </source>
</evidence>
<dbReference type="AlphaFoldDB" id="A0A2S2Q1W5"/>
<dbReference type="SUPFAM" id="SSF56672">
    <property type="entry name" value="DNA/RNA polymerases"/>
    <property type="match status" value="1"/>
</dbReference>
<name>A0A2S2Q1W5_9HEMI</name>
<dbReference type="InterPro" id="IPR052560">
    <property type="entry name" value="RdDP_mobile_element"/>
</dbReference>
<dbReference type="PANTHER" id="PTHR36688:SF1">
    <property type="entry name" value="ENDONUCLEASE_EXONUCLEASE_PHOSPHATASE DOMAIN-CONTAINING PROTEIN"/>
    <property type="match status" value="1"/>
</dbReference>
<evidence type="ECO:0000313" key="2">
    <source>
        <dbReference type="EMBL" id="MBY71644.1"/>
    </source>
</evidence>
<accession>A0A2S2Q1W5</accession>
<feature type="domain" description="Reverse transcriptase" evidence="1">
    <location>
        <begin position="1"/>
        <end position="249"/>
    </location>
</feature>
<sequence length="371" mass="42775">MFTKPGKPPDDPASFRPISLLPFFSKICEKLIHKRLSSHITLNNVLPHSQFGFRCKHSTIHQVHRMVDTISSSLEKKQYCTSVFLDMSQAFDRVWHQGLLFKLRKYLPSALFLLIKSYLDYRHFQIRFGTAFSNIAAINAGVPQGGILSPILFNIFVSDQPTLADTLVADYADDKAIMSMHVNPDIASATLQLHLDLMADWYKKWRVKINSTKSVHITFTLKLGHCPNVSINNTQIPTSDAVKYLGLHLDKRLTWNNHIKTKRLLLNSRSRILKSLYSNQFTNLKTKIIIYKSLLKPIWTYGLQLWGAAKKSNTNKIQTFQNITLRKITNAPYFVSNHTLHNDLHIKTINEEAKTFYNKFHLKLSNHYIHS</sequence>
<protein>
    <submittedName>
        <fullName evidence="2">Putative RNA-directed DNA polymerase</fullName>
    </submittedName>
</protein>
<dbReference type="EMBL" id="GGMS01002441">
    <property type="protein sequence ID" value="MBY71644.1"/>
    <property type="molecule type" value="Transcribed_RNA"/>
</dbReference>
<reference evidence="2" key="1">
    <citation type="submission" date="2018-04" db="EMBL/GenBank/DDBJ databases">
        <title>Transcriptome assembly of Sipha flava.</title>
        <authorList>
            <person name="Scully E.D."/>
            <person name="Geib S.M."/>
            <person name="Palmer N.A."/>
            <person name="Koch K."/>
            <person name="Bradshaw J."/>
            <person name="Heng-Moss T."/>
            <person name="Sarath G."/>
        </authorList>
    </citation>
    <scope>NUCLEOTIDE SEQUENCE</scope>
</reference>
<keyword evidence="2" id="KW-0808">Transferase</keyword>
<organism evidence="2">
    <name type="scientific">Sipha flava</name>
    <name type="common">yellow sugarcane aphid</name>
    <dbReference type="NCBI Taxonomy" id="143950"/>
    <lineage>
        <taxon>Eukaryota</taxon>
        <taxon>Metazoa</taxon>
        <taxon>Ecdysozoa</taxon>
        <taxon>Arthropoda</taxon>
        <taxon>Hexapoda</taxon>
        <taxon>Insecta</taxon>
        <taxon>Pterygota</taxon>
        <taxon>Neoptera</taxon>
        <taxon>Paraneoptera</taxon>
        <taxon>Hemiptera</taxon>
        <taxon>Sternorrhyncha</taxon>
        <taxon>Aphidomorpha</taxon>
        <taxon>Aphidoidea</taxon>
        <taxon>Aphididae</taxon>
        <taxon>Sipha</taxon>
    </lineage>
</organism>
<dbReference type="InterPro" id="IPR043502">
    <property type="entry name" value="DNA/RNA_pol_sf"/>
</dbReference>
<gene>
    <name evidence="2" type="ORF">g.177754</name>
</gene>
<dbReference type="InterPro" id="IPR000477">
    <property type="entry name" value="RT_dom"/>
</dbReference>